<dbReference type="EMBL" id="CM042018">
    <property type="protein sequence ID" value="KAI3829396.1"/>
    <property type="molecule type" value="Genomic_DNA"/>
</dbReference>
<organism evidence="1 2">
    <name type="scientific">Smallanthus sonchifolius</name>
    <dbReference type="NCBI Taxonomy" id="185202"/>
    <lineage>
        <taxon>Eukaryota</taxon>
        <taxon>Viridiplantae</taxon>
        <taxon>Streptophyta</taxon>
        <taxon>Embryophyta</taxon>
        <taxon>Tracheophyta</taxon>
        <taxon>Spermatophyta</taxon>
        <taxon>Magnoliopsida</taxon>
        <taxon>eudicotyledons</taxon>
        <taxon>Gunneridae</taxon>
        <taxon>Pentapetalae</taxon>
        <taxon>asterids</taxon>
        <taxon>campanulids</taxon>
        <taxon>Asterales</taxon>
        <taxon>Asteraceae</taxon>
        <taxon>Asteroideae</taxon>
        <taxon>Heliantheae alliance</taxon>
        <taxon>Millerieae</taxon>
        <taxon>Smallanthus</taxon>
    </lineage>
</organism>
<name>A0ACB9KAS4_9ASTR</name>
<keyword evidence="2" id="KW-1185">Reference proteome</keyword>
<reference evidence="1 2" key="2">
    <citation type="journal article" date="2022" name="Mol. Ecol. Resour.">
        <title>The genomes of chicory, endive, great burdock and yacon provide insights into Asteraceae paleo-polyploidization history and plant inulin production.</title>
        <authorList>
            <person name="Fan W."/>
            <person name="Wang S."/>
            <person name="Wang H."/>
            <person name="Wang A."/>
            <person name="Jiang F."/>
            <person name="Liu H."/>
            <person name="Zhao H."/>
            <person name="Xu D."/>
            <person name="Zhang Y."/>
        </authorList>
    </citation>
    <scope>NUCLEOTIDE SEQUENCE [LARGE SCALE GENOMIC DNA]</scope>
    <source>
        <strain evidence="2">cv. Yunnan</strain>
        <tissue evidence="1">Leaves</tissue>
    </source>
</reference>
<accession>A0ACB9KAS4</accession>
<evidence type="ECO:0000313" key="2">
    <source>
        <dbReference type="Proteomes" id="UP001056120"/>
    </source>
</evidence>
<gene>
    <name evidence="1" type="ORF">L1987_03519</name>
</gene>
<comment type="caution">
    <text evidence="1">The sequence shown here is derived from an EMBL/GenBank/DDBJ whole genome shotgun (WGS) entry which is preliminary data.</text>
</comment>
<protein>
    <submittedName>
        <fullName evidence="1">Uncharacterized protein</fullName>
    </submittedName>
</protein>
<sequence>MESSTILPSSHLSIFCHKPYGITIGAFPFNFKQPKRTSNFTVTNCQKMHVSGFGEASPETKAAKNLHNFFTYVAVRVITAQLESYNPEAHKELMEFVEKHSLNDGDKFCAALMRESSRHKTLAMRILEVRSAYCKRDFEWDNLERLAKKMADESNTRLMRDYVLETSHVDDEKSDG</sequence>
<evidence type="ECO:0000313" key="1">
    <source>
        <dbReference type="EMBL" id="KAI3829396.1"/>
    </source>
</evidence>
<dbReference type="Proteomes" id="UP001056120">
    <property type="component" value="Linkage Group LG01"/>
</dbReference>
<reference evidence="2" key="1">
    <citation type="journal article" date="2022" name="Mol. Ecol. Resour.">
        <title>The genomes of chicory, endive, great burdock and yacon provide insights into Asteraceae palaeo-polyploidization history and plant inulin production.</title>
        <authorList>
            <person name="Fan W."/>
            <person name="Wang S."/>
            <person name="Wang H."/>
            <person name="Wang A."/>
            <person name="Jiang F."/>
            <person name="Liu H."/>
            <person name="Zhao H."/>
            <person name="Xu D."/>
            <person name="Zhang Y."/>
        </authorList>
    </citation>
    <scope>NUCLEOTIDE SEQUENCE [LARGE SCALE GENOMIC DNA]</scope>
    <source>
        <strain evidence="2">cv. Yunnan</strain>
    </source>
</reference>
<proteinExistence type="predicted"/>